<dbReference type="STRING" id="1313304.CALK_0535"/>
<evidence type="ECO:0000259" key="9">
    <source>
        <dbReference type="Pfam" id="PF21082"/>
    </source>
</evidence>
<organism evidence="10 11">
    <name type="scientific">Chitinivibrio alkaliphilus ACht1</name>
    <dbReference type="NCBI Taxonomy" id="1313304"/>
    <lineage>
        <taxon>Bacteria</taxon>
        <taxon>Pseudomonadati</taxon>
        <taxon>Fibrobacterota</taxon>
        <taxon>Chitinivibrionia</taxon>
        <taxon>Chitinivibrionales</taxon>
        <taxon>Chitinivibrionaceae</taxon>
        <taxon>Chitinivibrio</taxon>
    </lineage>
</organism>
<keyword evidence="4 7" id="KW-0812">Transmembrane</keyword>
<keyword evidence="11" id="KW-1185">Reference proteome</keyword>
<dbReference type="SUPFAM" id="SSF50182">
    <property type="entry name" value="Sm-like ribonucleoproteins"/>
    <property type="match status" value="1"/>
</dbReference>
<dbReference type="InterPro" id="IPR006685">
    <property type="entry name" value="MscS_channel_2nd"/>
</dbReference>
<sequence>MDISAVLEDVFGGFISIWTLELYSSGGVTIRMHQFIIAAAVLILGLYISKKISVHAVEQLMKTEVMTPSVGATLRRFLGWSLNLFFFLFALSIAGIPLTFFTVIGGGLAIGIGFGAQNTINNIISGIILLFEKPIRTGDILELNGGMEGRVVQIGRRVVRVRRVDGVDMIVPTSFFLDQIVINWTIYDNAVRSSLSVGVAYGSDVLLVRRYLEQILRDNDKVLMSPSAEVLFTDFGDNSLDFTLMFWTKVRRPIDRRRVESDLRFAICTLFQKEGITIAFPQRDIHFDTPLEVRLNRSKAT</sequence>
<dbReference type="PANTHER" id="PTHR30347">
    <property type="entry name" value="POTASSIUM CHANNEL RELATED"/>
    <property type="match status" value="1"/>
</dbReference>
<evidence type="ECO:0000259" key="8">
    <source>
        <dbReference type="Pfam" id="PF00924"/>
    </source>
</evidence>
<dbReference type="InterPro" id="IPR011014">
    <property type="entry name" value="MscS_channel_TM-2"/>
</dbReference>
<dbReference type="Gene3D" id="3.30.70.100">
    <property type="match status" value="1"/>
</dbReference>
<evidence type="ECO:0000256" key="1">
    <source>
        <dbReference type="ARBA" id="ARBA00004651"/>
    </source>
</evidence>
<dbReference type="SUPFAM" id="SSF82861">
    <property type="entry name" value="Mechanosensitive channel protein MscS (YggB), transmembrane region"/>
    <property type="match status" value="1"/>
</dbReference>
<gene>
    <name evidence="10" type="ORF">CALK_0535</name>
</gene>
<dbReference type="GO" id="GO:0005886">
    <property type="term" value="C:plasma membrane"/>
    <property type="evidence" value="ECO:0007669"/>
    <property type="project" value="UniProtKB-SubCell"/>
</dbReference>
<dbReference type="Gene3D" id="2.30.30.60">
    <property type="match status" value="1"/>
</dbReference>
<dbReference type="Pfam" id="PF21082">
    <property type="entry name" value="MS_channel_3rd"/>
    <property type="match status" value="1"/>
</dbReference>
<reference evidence="10 11" key="1">
    <citation type="journal article" date="2013" name="Environ. Microbiol.">
        <title>Genome analysis of Chitinivibrio alkaliphilus gen. nov., sp. nov., a novel extremely haloalkaliphilic anaerobic chitinolytic bacterium from the candidate phylum Termite Group 3.</title>
        <authorList>
            <person name="Sorokin D.Y."/>
            <person name="Gumerov V.M."/>
            <person name="Rakitin A.L."/>
            <person name="Beletsky A.V."/>
            <person name="Damste J.S."/>
            <person name="Muyzer G."/>
            <person name="Mardanov A.V."/>
            <person name="Ravin N.V."/>
        </authorList>
    </citation>
    <scope>NUCLEOTIDE SEQUENCE [LARGE SCALE GENOMIC DNA]</scope>
    <source>
        <strain evidence="10 11">ACht1</strain>
    </source>
</reference>
<accession>U7DDR7</accession>
<dbReference type="EMBL" id="ASJR01000003">
    <property type="protein sequence ID" value="ERP39041.1"/>
    <property type="molecule type" value="Genomic_DNA"/>
</dbReference>
<dbReference type="OrthoDB" id="9799209at2"/>
<dbReference type="InterPro" id="IPR010920">
    <property type="entry name" value="LSM_dom_sf"/>
</dbReference>
<name>U7DDR7_9BACT</name>
<feature type="domain" description="Mechanosensitive ion channel MscS" evidence="8">
    <location>
        <begin position="118"/>
        <end position="185"/>
    </location>
</feature>
<evidence type="ECO:0000256" key="6">
    <source>
        <dbReference type="ARBA" id="ARBA00023136"/>
    </source>
</evidence>
<evidence type="ECO:0000313" key="10">
    <source>
        <dbReference type="EMBL" id="ERP39041.1"/>
    </source>
</evidence>
<dbReference type="InterPro" id="IPR011066">
    <property type="entry name" value="MscS_channel_C_sf"/>
</dbReference>
<keyword evidence="3" id="KW-1003">Cell membrane</keyword>
<feature type="transmembrane region" description="Helical" evidence="7">
    <location>
        <begin position="110"/>
        <end position="131"/>
    </location>
</feature>
<comment type="subcellular location">
    <subcellularLocation>
        <location evidence="1">Cell membrane</location>
        <topology evidence="1">Multi-pass membrane protein</topology>
    </subcellularLocation>
</comment>
<dbReference type="PATRIC" id="fig|1313304.3.peg.514"/>
<keyword evidence="5 7" id="KW-1133">Transmembrane helix</keyword>
<dbReference type="eggNOG" id="COG3264">
    <property type="taxonomic scope" value="Bacteria"/>
</dbReference>
<dbReference type="PANTHER" id="PTHR30347:SF1">
    <property type="entry name" value="MECHANOSENSITIVE CHANNEL MSCK"/>
    <property type="match status" value="1"/>
</dbReference>
<protein>
    <submittedName>
        <fullName evidence="10">Small-conductance mechanosensitive channel</fullName>
    </submittedName>
</protein>
<evidence type="ECO:0000313" key="11">
    <source>
        <dbReference type="Proteomes" id="UP000017148"/>
    </source>
</evidence>
<dbReference type="AlphaFoldDB" id="U7DDR7"/>
<feature type="transmembrane region" description="Helical" evidence="7">
    <location>
        <begin position="30"/>
        <end position="48"/>
    </location>
</feature>
<dbReference type="RefSeq" id="WP_022636069.1">
    <property type="nucleotide sequence ID" value="NZ_ASJR01000003.1"/>
</dbReference>
<dbReference type="Pfam" id="PF00924">
    <property type="entry name" value="MS_channel_2nd"/>
    <property type="match status" value="1"/>
</dbReference>
<evidence type="ECO:0000256" key="2">
    <source>
        <dbReference type="ARBA" id="ARBA00008017"/>
    </source>
</evidence>
<feature type="domain" description="Mechanosensitive ion channel MscS C-terminal" evidence="9">
    <location>
        <begin position="195"/>
        <end position="278"/>
    </location>
</feature>
<evidence type="ECO:0000256" key="5">
    <source>
        <dbReference type="ARBA" id="ARBA00022989"/>
    </source>
</evidence>
<evidence type="ECO:0000256" key="3">
    <source>
        <dbReference type="ARBA" id="ARBA00022475"/>
    </source>
</evidence>
<feature type="transmembrane region" description="Helical" evidence="7">
    <location>
        <begin position="84"/>
        <end position="104"/>
    </location>
</feature>
<dbReference type="Gene3D" id="1.10.287.1260">
    <property type="match status" value="1"/>
</dbReference>
<evidence type="ECO:0000256" key="4">
    <source>
        <dbReference type="ARBA" id="ARBA00022692"/>
    </source>
</evidence>
<dbReference type="SUPFAM" id="SSF82689">
    <property type="entry name" value="Mechanosensitive channel protein MscS (YggB), C-terminal domain"/>
    <property type="match status" value="1"/>
</dbReference>
<dbReference type="GO" id="GO:0008381">
    <property type="term" value="F:mechanosensitive monoatomic ion channel activity"/>
    <property type="evidence" value="ECO:0007669"/>
    <property type="project" value="UniProtKB-ARBA"/>
</dbReference>
<dbReference type="Proteomes" id="UP000017148">
    <property type="component" value="Unassembled WGS sequence"/>
</dbReference>
<dbReference type="InterPro" id="IPR023408">
    <property type="entry name" value="MscS_beta-dom_sf"/>
</dbReference>
<proteinExistence type="inferred from homology"/>
<evidence type="ECO:0000256" key="7">
    <source>
        <dbReference type="SAM" id="Phobius"/>
    </source>
</evidence>
<comment type="similarity">
    <text evidence="2">Belongs to the MscS (TC 1.A.23) family.</text>
</comment>
<dbReference type="InterPro" id="IPR049278">
    <property type="entry name" value="MS_channel_C"/>
</dbReference>
<dbReference type="InterPro" id="IPR052702">
    <property type="entry name" value="MscS-like_channel"/>
</dbReference>
<comment type="caution">
    <text evidence="10">The sequence shown here is derived from an EMBL/GenBank/DDBJ whole genome shotgun (WGS) entry which is preliminary data.</text>
</comment>
<keyword evidence="6 7" id="KW-0472">Membrane</keyword>